<proteinExistence type="predicted"/>
<feature type="compositionally biased region" description="Polar residues" evidence="1">
    <location>
        <begin position="47"/>
        <end position="66"/>
    </location>
</feature>
<dbReference type="AlphaFoldDB" id="A0A8S9YCH0"/>
<keyword evidence="3" id="KW-1185">Reference proteome</keyword>
<accession>A0A8S9YCH0</accession>
<organism evidence="2 3">
    <name type="scientific">Paragonimus skrjabini miyazakii</name>
    <dbReference type="NCBI Taxonomy" id="59628"/>
    <lineage>
        <taxon>Eukaryota</taxon>
        <taxon>Metazoa</taxon>
        <taxon>Spiralia</taxon>
        <taxon>Lophotrochozoa</taxon>
        <taxon>Platyhelminthes</taxon>
        <taxon>Trematoda</taxon>
        <taxon>Digenea</taxon>
        <taxon>Plagiorchiida</taxon>
        <taxon>Troglotremata</taxon>
        <taxon>Troglotrematidae</taxon>
        <taxon>Paragonimus</taxon>
    </lineage>
</organism>
<reference evidence="2" key="1">
    <citation type="submission" date="2019-07" db="EMBL/GenBank/DDBJ databases">
        <title>Annotation for the trematode Paragonimus miyazaki's.</title>
        <authorList>
            <person name="Choi Y.-J."/>
        </authorList>
    </citation>
    <scope>NUCLEOTIDE SEQUENCE</scope>
    <source>
        <strain evidence="2">Japan</strain>
    </source>
</reference>
<dbReference type="OrthoDB" id="74178at2759"/>
<feature type="compositionally biased region" description="Polar residues" evidence="1">
    <location>
        <begin position="74"/>
        <end position="91"/>
    </location>
</feature>
<feature type="region of interest" description="Disordered" evidence="1">
    <location>
        <begin position="47"/>
        <end position="142"/>
    </location>
</feature>
<dbReference type="Proteomes" id="UP000822476">
    <property type="component" value="Unassembled WGS sequence"/>
</dbReference>
<gene>
    <name evidence="2" type="ORF">EG68_11602</name>
</gene>
<protein>
    <submittedName>
        <fullName evidence="2">Uncharacterized protein</fullName>
    </submittedName>
</protein>
<dbReference type="EMBL" id="JTDE01014769">
    <property type="protein sequence ID" value="KAF7234001.1"/>
    <property type="molecule type" value="Genomic_DNA"/>
</dbReference>
<name>A0A8S9YCH0_9TREM</name>
<sequence>MFQPSGRKNSMDWWGSLDRAGNLSKLAFSALKNAQEKIDAVLDIQDEGSNSSVSHPLQCPNESQGSVHVVPTEPSANPLLSSSAHTANKENLPSRAHEFSDLSVNRLHEPQLSGESDSPTPCDVRSVSPVHSNEMDLVSNRF</sequence>
<evidence type="ECO:0000313" key="2">
    <source>
        <dbReference type="EMBL" id="KAF7234001.1"/>
    </source>
</evidence>
<comment type="caution">
    <text evidence="2">The sequence shown here is derived from an EMBL/GenBank/DDBJ whole genome shotgun (WGS) entry which is preliminary data.</text>
</comment>
<evidence type="ECO:0000256" key="1">
    <source>
        <dbReference type="SAM" id="MobiDB-lite"/>
    </source>
</evidence>
<evidence type="ECO:0000313" key="3">
    <source>
        <dbReference type="Proteomes" id="UP000822476"/>
    </source>
</evidence>